<feature type="region of interest" description="Disordered" evidence="1">
    <location>
        <begin position="1"/>
        <end position="47"/>
    </location>
</feature>
<keyword evidence="3" id="KW-1185">Reference proteome</keyword>
<feature type="compositionally biased region" description="Basic and acidic residues" evidence="1">
    <location>
        <begin position="34"/>
        <end position="47"/>
    </location>
</feature>
<organism evidence="2 3">
    <name type="scientific">Heterotrigona itama</name>
    <dbReference type="NCBI Taxonomy" id="395501"/>
    <lineage>
        <taxon>Eukaryota</taxon>
        <taxon>Metazoa</taxon>
        <taxon>Ecdysozoa</taxon>
        <taxon>Arthropoda</taxon>
        <taxon>Hexapoda</taxon>
        <taxon>Insecta</taxon>
        <taxon>Pterygota</taxon>
        <taxon>Neoptera</taxon>
        <taxon>Endopterygota</taxon>
        <taxon>Hymenoptera</taxon>
        <taxon>Apocrita</taxon>
        <taxon>Aculeata</taxon>
        <taxon>Apoidea</taxon>
        <taxon>Anthophila</taxon>
        <taxon>Apidae</taxon>
        <taxon>Heterotrigona</taxon>
    </lineage>
</organism>
<dbReference type="AlphaFoldDB" id="A0A6V7HJ78"/>
<feature type="compositionally biased region" description="Polar residues" evidence="1">
    <location>
        <begin position="1"/>
        <end position="25"/>
    </location>
</feature>
<name>A0A6V7HJ78_9HYME</name>
<gene>
    <name evidence="2" type="ORF">MHI_LOCUS978059</name>
</gene>
<evidence type="ECO:0000256" key="1">
    <source>
        <dbReference type="SAM" id="MobiDB-lite"/>
    </source>
</evidence>
<sequence length="47" mass="5378">KNMNSHKNPPSGNENKILTRDSNYGGNVGDDEYSERKNEHKEQSETQ</sequence>
<comment type="caution">
    <text evidence="2">The sequence shown here is derived from an EMBL/GenBank/DDBJ whole genome shotgun (WGS) entry which is preliminary data.</text>
</comment>
<feature type="non-terminal residue" evidence="2">
    <location>
        <position position="1"/>
    </location>
</feature>
<dbReference type="Proteomes" id="UP000752696">
    <property type="component" value="Unassembled WGS sequence"/>
</dbReference>
<proteinExistence type="predicted"/>
<evidence type="ECO:0000313" key="2">
    <source>
        <dbReference type="EMBL" id="CAD1481039.1"/>
    </source>
</evidence>
<feature type="non-terminal residue" evidence="2">
    <location>
        <position position="47"/>
    </location>
</feature>
<protein>
    <submittedName>
        <fullName evidence="2">Uncharacterized protein</fullName>
    </submittedName>
</protein>
<reference evidence="2" key="1">
    <citation type="submission" date="2020-07" db="EMBL/GenBank/DDBJ databases">
        <authorList>
            <person name="Nazaruddin N."/>
        </authorList>
    </citation>
    <scope>NUCLEOTIDE SEQUENCE</scope>
</reference>
<accession>A0A6V7HJ78</accession>
<evidence type="ECO:0000313" key="3">
    <source>
        <dbReference type="Proteomes" id="UP000752696"/>
    </source>
</evidence>
<dbReference type="EMBL" id="CAJDYZ010013360">
    <property type="protein sequence ID" value="CAD1481039.1"/>
    <property type="molecule type" value="Genomic_DNA"/>
</dbReference>